<dbReference type="OrthoDB" id="9778910at2"/>
<evidence type="ECO:0000256" key="4">
    <source>
        <dbReference type="ARBA" id="ARBA00023136"/>
    </source>
</evidence>
<dbReference type="Gene3D" id="1.10.3720.10">
    <property type="entry name" value="MetI-like"/>
    <property type="match status" value="1"/>
</dbReference>
<dbReference type="CDD" id="cd06261">
    <property type="entry name" value="TM_PBP2"/>
    <property type="match status" value="1"/>
</dbReference>
<feature type="domain" description="ABC transmembrane type-1" evidence="6">
    <location>
        <begin position="101"/>
        <end position="313"/>
    </location>
</feature>
<feature type="transmembrane region" description="Helical" evidence="5">
    <location>
        <begin position="190"/>
        <end position="211"/>
    </location>
</feature>
<comment type="subcellular location">
    <subcellularLocation>
        <location evidence="5">Cell membrane</location>
        <topology evidence="5">Multi-pass membrane protein</topology>
    </subcellularLocation>
    <subcellularLocation>
        <location evidence="1">Membrane</location>
        <topology evidence="1">Multi-pass membrane protein</topology>
    </subcellularLocation>
</comment>
<proteinExistence type="inferred from homology"/>
<dbReference type="AlphaFoldDB" id="A0A4Y8K0W0"/>
<dbReference type="RefSeq" id="WP_134423911.1">
    <property type="nucleotide sequence ID" value="NZ_SOHA01000010.1"/>
</dbReference>
<organism evidence="7 8">
    <name type="scientific">Cryobacterium cryoconiti</name>
    <dbReference type="NCBI Taxonomy" id="1259239"/>
    <lineage>
        <taxon>Bacteria</taxon>
        <taxon>Bacillati</taxon>
        <taxon>Actinomycetota</taxon>
        <taxon>Actinomycetes</taxon>
        <taxon>Micrococcales</taxon>
        <taxon>Microbacteriaceae</taxon>
        <taxon>Cryobacterium</taxon>
    </lineage>
</organism>
<feature type="transmembrane region" description="Helical" evidence="5">
    <location>
        <begin position="149"/>
        <end position="170"/>
    </location>
</feature>
<evidence type="ECO:0000259" key="6">
    <source>
        <dbReference type="PROSITE" id="PS50928"/>
    </source>
</evidence>
<feature type="transmembrane region" description="Helical" evidence="5">
    <location>
        <begin position="256"/>
        <end position="274"/>
    </location>
</feature>
<keyword evidence="8" id="KW-1185">Reference proteome</keyword>
<dbReference type="Pfam" id="PF00528">
    <property type="entry name" value="BPD_transp_1"/>
    <property type="match status" value="1"/>
</dbReference>
<dbReference type="PANTHER" id="PTHR43376:SF1">
    <property type="entry name" value="OLIGOPEPTIDE TRANSPORT SYSTEM PERMEASE PROTEIN"/>
    <property type="match status" value="1"/>
</dbReference>
<evidence type="ECO:0000256" key="3">
    <source>
        <dbReference type="ARBA" id="ARBA00022989"/>
    </source>
</evidence>
<accession>A0A4Y8K0W0</accession>
<sequence>MRYTLSKIGLLLLTLWAAVTLNFLLPRLMPGSPADAAIAKLAQNGPVSPSTRAAIEAQLGVPTGSAWNQYVEYLNNVVHFDFGVSYTFFPQSVASLVGTALPWTLVLVGFVTIVAFIFGTLLGVLAAWKRGSWLDTLPTVGGTFASAFPYFWTALLLLFFLGYVAGWFPTSGAYSSSATPELSVPFLLDALYHSILPATTILITSLGGWILGMRSTMINTLGDDYVTFAEANGLHPRTVAIRYAARNAILPNLTSFGLALGGVVGGSLLVERVFSYPGVGYLLYTAVVNQDFPLMQALFLIITISVLLANFIVDILYGILDPRTRR</sequence>
<reference evidence="7 8" key="1">
    <citation type="submission" date="2019-03" db="EMBL/GenBank/DDBJ databases">
        <title>Genomics of glacier-inhabiting Cryobacterium strains.</title>
        <authorList>
            <person name="Liu Q."/>
            <person name="Xin Y.-H."/>
        </authorList>
    </citation>
    <scope>NUCLEOTIDE SEQUENCE [LARGE SCALE GENOMIC DNA]</scope>
    <source>
        <strain evidence="7 8">TMT1-51</strain>
    </source>
</reference>
<keyword evidence="5" id="KW-0813">Transport</keyword>
<comment type="similarity">
    <text evidence="5">Belongs to the binding-protein-dependent transport system permease family.</text>
</comment>
<keyword evidence="4 5" id="KW-0472">Membrane</keyword>
<gene>
    <name evidence="7" type="ORF">E3T49_05210</name>
</gene>
<evidence type="ECO:0000256" key="2">
    <source>
        <dbReference type="ARBA" id="ARBA00022692"/>
    </source>
</evidence>
<evidence type="ECO:0000313" key="8">
    <source>
        <dbReference type="Proteomes" id="UP000297472"/>
    </source>
</evidence>
<keyword evidence="2 5" id="KW-0812">Transmembrane</keyword>
<comment type="caution">
    <text evidence="7">The sequence shown here is derived from an EMBL/GenBank/DDBJ whole genome shotgun (WGS) entry which is preliminary data.</text>
</comment>
<dbReference type="InterPro" id="IPR035906">
    <property type="entry name" value="MetI-like_sf"/>
</dbReference>
<feature type="transmembrane region" description="Helical" evidence="5">
    <location>
        <begin position="103"/>
        <end position="128"/>
    </location>
</feature>
<dbReference type="GO" id="GO:0055085">
    <property type="term" value="P:transmembrane transport"/>
    <property type="evidence" value="ECO:0007669"/>
    <property type="project" value="InterPro"/>
</dbReference>
<feature type="transmembrane region" description="Helical" evidence="5">
    <location>
        <begin position="294"/>
        <end position="320"/>
    </location>
</feature>
<evidence type="ECO:0000313" key="7">
    <source>
        <dbReference type="EMBL" id="TFD32079.1"/>
    </source>
</evidence>
<dbReference type="GO" id="GO:0005886">
    <property type="term" value="C:plasma membrane"/>
    <property type="evidence" value="ECO:0007669"/>
    <property type="project" value="UniProtKB-SubCell"/>
</dbReference>
<dbReference type="SUPFAM" id="SSF161098">
    <property type="entry name" value="MetI-like"/>
    <property type="match status" value="1"/>
</dbReference>
<evidence type="ECO:0000256" key="1">
    <source>
        <dbReference type="ARBA" id="ARBA00004141"/>
    </source>
</evidence>
<dbReference type="EMBL" id="SOHA01000010">
    <property type="protein sequence ID" value="TFD32079.1"/>
    <property type="molecule type" value="Genomic_DNA"/>
</dbReference>
<protein>
    <submittedName>
        <fullName evidence="7">ABC transporter permease</fullName>
    </submittedName>
</protein>
<dbReference type="PANTHER" id="PTHR43376">
    <property type="entry name" value="OLIGOPEPTIDE TRANSPORT SYSTEM PERMEASE PROTEIN"/>
    <property type="match status" value="1"/>
</dbReference>
<evidence type="ECO:0000256" key="5">
    <source>
        <dbReference type="RuleBase" id="RU363032"/>
    </source>
</evidence>
<dbReference type="PROSITE" id="PS50928">
    <property type="entry name" value="ABC_TM1"/>
    <property type="match status" value="1"/>
</dbReference>
<name>A0A4Y8K0W0_9MICO</name>
<dbReference type="Proteomes" id="UP000297472">
    <property type="component" value="Unassembled WGS sequence"/>
</dbReference>
<keyword evidence="3 5" id="KW-1133">Transmembrane helix</keyword>
<dbReference type="InterPro" id="IPR000515">
    <property type="entry name" value="MetI-like"/>
</dbReference>